<keyword evidence="1" id="KW-0812">Transmembrane</keyword>
<evidence type="ECO:0000313" key="3">
    <source>
        <dbReference type="Proteomes" id="UP000321058"/>
    </source>
</evidence>
<feature type="transmembrane region" description="Helical" evidence="1">
    <location>
        <begin position="78"/>
        <end position="102"/>
    </location>
</feature>
<comment type="caution">
    <text evidence="2">The sequence shown here is derived from an EMBL/GenBank/DDBJ whole genome shotgun (WGS) entry which is preliminary data.</text>
</comment>
<proteinExistence type="predicted"/>
<accession>A0A512N7M5</accession>
<name>A0A512N7M5_9HYPH</name>
<feature type="transmembrane region" description="Helical" evidence="1">
    <location>
        <begin position="51"/>
        <end position="72"/>
    </location>
</feature>
<keyword evidence="1" id="KW-0472">Membrane</keyword>
<reference evidence="2 3" key="1">
    <citation type="submission" date="2019-07" db="EMBL/GenBank/DDBJ databases">
        <title>Whole genome shotgun sequence of Reyranella soli NBRC 108950.</title>
        <authorList>
            <person name="Hosoyama A."/>
            <person name="Uohara A."/>
            <person name="Ohji S."/>
            <person name="Ichikawa N."/>
        </authorList>
    </citation>
    <scope>NUCLEOTIDE SEQUENCE [LARGE SCALE GENOMIC DNA]</scope>
    <source>
        <strain evidence="2 3">NBRC 108950</strain>
    </source>
</reference>
<dbReference type="AlphaFoldDB" id="A0A512N7M5"/>
<keyword evidence="3" id="KW-1185">Reference proteome</keyword>
<dbReference type="EMBL" id="BKAJ01000033">
    <property type="protein sequence ID" value="GEP54979.1"/>
    <property type="molecule type" value="Genomic_DNA"/>
</dbReference>
<dbReference type="Proteomes" id="UP000321058">
    <property type="component" value="Unassembled WGS sequence"/>
</dbReference>
<keyword evidence="1" id="KW-1133">Transmembrane helix</keyword>
<dbReference type="RefSeq" id="WP_147149039.1">
    <property type="nucleotide sequence ID" value="NZ_BKAJ01000033.1"/>
</dbReference>
<evidence type="ECO:0000256" key="1">
    <source>
        <dbReference type="SAM" id="Phobius"/>
    </source>
</evidence>
<evidence type="ECO:0000313" key="2">
    <source>
        <dbReference type="EMBL" id="GEP54979.1"/>
    </source>
</evidence>
<gene>
    <name evidence="2" type="ORF">RSO01_21450</name>
</gene>
<organism evidence="2 3">
    <name type="scientific">Reyranella soli</name>
    <dbReference type="NCBI Taxonomy" id="1230389"/>
    <lineage>
        <taxon>Bacteria</taxon>
        <taxon>Pseudomonadati</taxon>
        <taxon>Pseudomonadota</taxon>
        <taxon>Alphaproteobacteria</taxon>
        <taxon>Hyphomicrobiales</taxon>
        <taxon>Reyranellaceae</taxon>
        <taxon>Reyranella</taxon>
    </lineage>
</organism>
<dbReference type="OrthoDB" id="161967at2"/>
<protein>
    <submittedName>
        <fullName evidence="2">Uncharacterized protein</fullName>
    </submittedName>
</protein>
<sequence>MNLAYAVLWGLLATVAMTMVLRASQGFGWSRLSIPLLVGTFVTGQRDRAVVWGYLLYAIGGWLFAFVYFLLFDSVGIHTWWFGALAGLVHGVFLLVSVLPLLPFIHPRMASEYHGVTAERQLEPPGFMAVNYGYGTPLTTLAAQTVYGAVLGAFAQLAN</sequence>